<dbReference type="InterPro" id="IPR003439">
    <property type="entry name" value="ABC_transporter-like_ATP-bd"/>
</dbReference>
<keyword evidence="1" id="KW-0813">Transport</keyword>
<gene>
    <name evidence="3" type="primary">CAF16_3</name>
    <name evidence="3" type="ORF">HK100_006989</name>
</gene>
<dbReference type="GO" id="GO:0016887">
    <property type="term" value="F:ATP hydrolysis activity"/>
    <property type="evidence" value="ECO:0007669"/>
    <property type="project" value="InterPro"/>
</dbReference>
<accession>A0AAD5XIE7</accession>
<evidence type="ECO:0000313" key="4">
    <source>
        <dbReference type="Proteomes" id="UP001211907"/>
    </source>
</evidence>
<evidence type="ECO:0000313" key="3">
    <source>
        <dbReference type="EMBL" id="KAJ3131016.1"/>
    </source>
</evidence>
<evidence type="ECO:0000256" key="1">
    <source>
        <dbReference type="ARBA" id="ARBA00022448"/>
    </source>
</evidence>
<proteinExistence type="predicted"/>
<protein>
    <submittedName>
        <fullName evidence="3">CCR4-NOT regulatory complex component</fullName>
    </submittedName>
</protein>
<name>A0AAD5XIE7_9FUNG</name>
<reference evidence="3" key="1">
    <citation type="submission" date="2020-05" db="EMBL/GenBank/DDBJ databases">
        <title>Phylogenomic resolution of chytrid fungi.</title>
        <authorList>
            <person name="Stajich J.E."/>
            <person name="Amses K."/>
            <person name="Simmons R."/>
            <person name="Seto K."/>
            <person name="Myers J."/>
            <person name="Bonds A."/>
            <person name="Quandt C.A."/>
            <person name="Barry K."/>
            <person name="Liu P."/>
            <person name="Grigoriev I."/>
            <person name="Longcore J.E."/>
            <person name="James T.Y."/>
        </authorList>
    </citation>
    <scope>NUCLEOTIDE SEQUENCE</scope>
    <source>
        <strain evidence="3">JEL0513</strain>
    </source>
</reference>
<organism evidence="3 4">
    <name type="scientific">Physocladia obscura</name>
    <dbReference type="NCBI Taxonomy" id="109957"/>
    <lineage>
        <taxon>Eukaryota</taxon>
        <taxon>Fungi</taxon>
        <taxon>Fungi incertae sedis</taxon>
        <taxon>Chytridiomycota</taxon>
        <taxon>Chytridiomycota incertae sedis</taxon>
        <taxon>Chytridiomycetes</taxon>
        <taxon>Chytridiales</taxon>
        <taxon>Chytriomycetaceae</taxon>
        <taxon>Physocladia</taxon>
    </lineage>
</organism>
<sequence length="538" mass="60410">MNLHSASSQQTNSQRIRANMAQLPPTNTAVQLVNFSFSFGPEAPKIIENINLEVPRGSTTLLIGANGAGKSSLLRLLAGKTLTKDHIGVLGKHPFFEGNQVERELMKQQRQKLENIGKNEYFTVKKMDETEKDMETAISKMIGEAETIELLKGVDIEAVTREQQSPVILDKAHDEDMSVLAKQRKVMTALTNTIEKIQDEIDKTSLHIQDLQEFQLSSGANEQEALMQTLKAEAHAKVSTRLLELEKIQKRHDASVRAAGTRRERILAQLEAKANEEQLKGLKIDRLTIINRNKELTRKVAILQSEWKTLDILVTNLEQESIKLINRVHELDWNLMYGTTTITELEQEDDNDYSNEMADKFLLQGQNSSFLEVQKSENWVTRVLPPVIKSPLPPPPPLSTTPTAGEGVPSSAFYSNSQAIQYRHHSHLKIFNVDNAVNQVLARQQEWQNDDLLNFGVIGTQWNKNKRKNKQHFLATNTADNTQQQNRAAKNSVDFQNITTSSLSSSISSSCASSPINQSIRNLAKLEALGPESEFFAQ</sequence>
<dbReference type="PANTHER" id="PTHR42788:SF13">
    <property type="entry name" value="ALIPHATIC SULFONATES IMPORT ATP-BINDING PROTEIN SSUB"/>
    <property type="match status" value="1"/>
</dbReference>
<comment type="caution">
    <text evidence="3">The sequence shown here is derived from an EMBL/GenBank/DDBJ whole genome shotgun (WGS) entry which is preliminary data.</text>
</comment>
<dbReference type="Gene3D" id="3.40.50.300">
    <property type="entry name" value="P-loop containing nucleotide triphosphate hydrolases"/>
    <property type="match status" value="1"/>
</dbReference>
<dbReference type="PANTHER" id="PTHR42788">
    <property type="entry name" value="TAURINE IMPORT ATP-BINDING PROTEIN-RELATED"/>
    <property type="match status" value="1"/>
</dbReference>
<keyword evidence="4" id="KW-1185">Reference proteome</keyword>
<dbReference type="Pfam" id="PF00005">
    <property type="entry name" value="ABC_tran"/>
    <property type="match status" value="1"/>
</dbReference>
<dbReference type="InterPro" id="IPR027417">
    <property type="entry name" value="P-loop_NTPase"/>
</dbReference>
<dbReference type="AlphaFoldDB" id="A0AAD5XIE7"/>
<evidence type="ECO:0000259" key="2">
    <source>
        <dbReference type="Pfam" id="PF00005"/>
    </source>
</evidence>
<dbReference type="GO" id="GO:0005524">
    <property type="term" value="F:ATP binding"/>
    <property type="evidence" value="ECO:0007669"/>
    <property type="project" value="InterPro"/>
</dbReference>
<feature type="domain" description="ABC transporter" evidence="2">
    <location>
        <begin position="48"/>
        <end position="228"/>
    </location>
</feature>
<dbReference type="SUPFAM" id="SSF52540">
    <property type="entry name" value="P-loop containing nucleoside triphosphate hydrolases"/>
    <property type="match status" value="1"/>
</dbReference>
<dbReference type="Proteomes" id="UP001211907">
    <property type="component" value="Unassembled WGS sequence"/>
</dbReference>
<dbReference type="InterPro" id="IPR050166">
    <property type="entry name" value="ABC_transporter_ATP-bind"/>
</dbReference>
<dbReference type="EMBL" id="JADGJH010000327">
    <property type="protein sequence ID" value="KAJ3131016.1"/>
    <property type="molecule type" value="Genomic_DNA"/>
</dbReference>